<keyword evidence="4" id="KW-1185">Reference proteome</keyword>
<evidence type="ECO:0000313" key="4">
    <source>
        <dbReference type="Proteomes" id="UP001515480"/>
    </source>
</evidence>
<name>A0AB34JRJ5_PRYPA</name>
<dbReference type="PANTHER" id="PTHR43539:SF78">
    <property type="entry name" value="FLAVIN-CONTAINING MONOOXYGENASE"/>
    <property type="match status" value="1"/>
</dbReference>
<evidence type="ECO:0000256" key="1">
    <source>
        <dbReference type="ARBA" id="ARBA00023002"/>
    </source>
</evidence>
<dbReference type="GO" id="GO:0050660">
    <property type="term" value="F:flavin adenine dinucleotide binding"/>
    <property type="evidence" value="ECO:0007669"/>
    <property type="project" value="TreeGrafter"/>
</dbReference>
<dbReference type="Pfam" id="PF13450">
    <property type="entry name" value="NAD_binding_8"/>
    <property type="match status" value="1"/>
</dbReference>
<sequence length="634" mass="67704">MAPADVPPTSASRAHAPCASHTHAPASHALCASHTHAPVSTAHATPHSDTPNSLHARAHEGTHVPPLDACAYDVIIVGAGFAGLAVGAGLARETDGQCDFKILEKGGEAGSFWTGGHDELSLHSPWHGCPHDHGLAYEFPMFKSKHEVRRYLGRYATLHDLESRIGLGETVRRIAYDAPSPPHIATAAGLPEEPRWTVATDERVYRARRVVVATGLHREPHIPTIPGSEAYGARHHLSHSWDVANCASYRGKHVLVVGSGNSAAELATSLHREGAASVAMLVDTPRHFVRRSTLGRMFAAFPYCGLTSDSLVYDMHRATFGKSAFEPTGWRKFQAAHDDLLRFLSVDLESFGMPKPMPFDQVEGRHRSPPRIPVFDCDDVPDADHPWSRSRPGVIDLIRSGAVQLRRGRLQRFTSSGVVIGPPHTGAEEAPTAALPSQSDAPPPQRVSLVTSAVVEPFDAVIFATGFRHKLHEFLEDHSSLLGSVGSVQEAVLRRPSAGAAAPTAASGRMTQSLPLVDGFCRSTVISSIYFVGIDFLDATLSLGPVLGYRGYDVGAQIAHEIYGKQHCSKGLAYPSLPASAQHEGGTERLPIKPKHAASALAMGVLLGMVGAAFRGRGAGIARALPKKSRANAG</sequence>
<dbReference type="AlphaFoldDB" id="A0AB34JRJ5"/>
<dbReference type="InterPro" id="IPR050982">
    <property type="entry name" value="Auxin_biosynth/cation_transpt"/>
</dbReference>
<feature type="region of interest" description="Disordered" evidence="2">
    <location>
        <begin position="38"/>
        <end position="59"/>
    </location>
</feature>
<dbReference type="Gene3D" id="3.50.50.60">
    <property type="entry name" value="FAD/NAD(P)-binding domain"/>
    <property type="match status" value="1"/>
</dbReference>
<dbReference type="PANTHER" id="PTHR43539">
    <property type="entry name" value="FLAVIN-BINDING MONOOXYGENASE-LIKE PROTEIN (AFU_ORTHOLOGUE AFUA_4G09220)"/>
    <property type="match status" value="1"/>
</dbReference>
<dbReference type="SUPFAM" id="SSF51905">
    <property type="entry name" value="FAD/NAD(P)-binding domain"/>
    <property type="match status" value="1"/>
</dbReference>
<protein>
    <submittedName>
        <fullName evidence="3">Uncharacterized protein</fullName>
    </submittedName>
</protein>
<dbReference type="PRINTS" id="PR00368">
    <property type="entry name" value="FADPNR"/>
</dbReference>
<dbReference type="Pfam" id="PF13738">
    <property type="entry name" value="Pyr_redox_3"/>
    <property type="match status" value="1"/>
</dbReference>
<dbReference type="EMBL" id="JBGBPQ010000005">
    <property type="protein sequence ID" value="KAL1523647.1"/>
    <property type="molecule type" value="Genomic_DNA"/>
</dbReference>
<reference evidence="3 4" key="1">
    <citation type="journal article" date="2024" name="Science">
        <title>Giant polyketide synthase enzymes in the biosynthesis of giant marine polyether toxins.</title>
        <authorList>
            <person name="Fallon T.R."/>
            <person name="Shende V.V."/>
            <person name="Wierzbicki I.H."/>
            <person name="Pendleton A.L."/>
            <person name="Watervoot N.F."/>
            <person name="Auber R.P."/>
            <person name="Gonzalez D.J."/>
            <person name="Wisecaver J.H."/>
            <person name="Moore B.S."/>
        </authorList>
    </citation>
    <scope>NUCLEOTIDE SEQUENCE [LARGE SCALE GENOMIC DNA]</scope>
    <source>
        <strain evidence="3 4">12B1</strain>
    </source>
</reference>
<dbReference type="GO" id="GO:0004497">
    <property type="term" value="F:monooxygenase activity"/>
    <property type="evidence" value="ECO:0007669"/>
    <property type="project" value="TreeGrafter"/>
</dbReference>
<organism evidence="3 4">
    <name type="scientific">Prymnesium parvum</name>
    <name type="common">Toxic golden alga</name>
    <dbReference type="NCBI Taxonomy" id="97485"/>
    <lineage>
        <taxon>Eukaryota</taxon>
        <taxon>Haptista</taxon>
        <taxon>Haptophyta</taxon>
        <taxon>Prymnesiophyceae</taxon>
        <taxon>Prymnesiales</taxon>
        <taxon>Prymnesiaceae</taxon>
        <taxon>Prymnesium</taxon>
    </lineage>
</organism>
<keyword evidence="1" id="KW-0560">Oxidoreductase</keyword>
<feature type="region of interest" description="Disordered" evidence="2">
    <location>
        <begin position="416"/>
        <end position="445"/>
    </location>
</feature>
<evidence type="ECO:0000256" key="2">
    <source>
        <dbReference type="SAM" id="MobiDB-lite"/>
    </source>
</evidence>
<dbReference type="Proteomes" id="UP001515480">
    <property type="component" value="Unassembled WGS sequence"/>
</dbReference>
<dbReference type="InterPro" id="IPR036188">
    <property type="entry name" value="FAD/NAD-bd_sf"/>
</dbReference>
<gene>
    <name evidence="3" type="ORF">AB1Y20_018582</name>
</gene>
<evidence type="ECO:0000313" key="3">
    <source>
        <dbReference type="EMBL" id="KAL1523647.1"/>
    </source>
</evidence>
<accession>A0AB34JRJ5</accession>
<comment type="caution">
    <text evidence="3">The sequence shown here is derived from an EMBL/GenBank/DDBJ whole genome shotgun (WGS) entry which is preliminary data.</text>
</comment>
<proteinExistence type="predicted"/>